<dbReference type="AlphaFoldDB" id="M8B7E2"/>
<proteinExistence type="predicted"/>
<reference evidence="2" key="1">
    <citation type="submission" date="2015-06" db="UniProtKB">
        <authorList>
            <consortium name="EnsemblPlants"/>
        </authorList>
    </citation>
    <scope>IDENTIFICATION</scope>
</reference>
<feature type="compositionally biased region" description="Low complexity" evidence="1">
    <location>
        <begin position="321"/>
        <end position="336"/>
    </location>
</feature>
<feature type="region of interest" description="Disordered" evidence="1">
    <location>
        <begin position="736"/>
        <end position="759"/>
    </location>
</feature>
<feature type="compositionally biased region" description="Basic and acidic residues" evidence="1">
    <location>
        <begin position="442"/>
        <end position="457"/>
    </location>
</feature>
<feature type="compositionally biased region" description="Basic and acidic residues" evidence="1">
    <location>
        <begin position="750"/>
        <end position="759"/>
    </location>
</feature>
<dbReference type="CDD" id="cd06257">
    <property type="entry name" value="DnaJ"/>
    <property type="match status" value="1"/>
</dbReference>
<dbReference type="Gene3D" id="1.10.287.110">
    <property type="entry name" value="DnaJ domain"/>
    <property type="match status" value="1"/>
</dbReference>
<feature type="compositionally biased region" description="Polar residues" evidence="1">
    <location>
        <begin position="225"/>
        <end position="241"/>
    </location>
</feature>
<sequence>MECNKDEAIRSKEMAERKYKVNDFAGARKFALKAKGLFDLEGIDQMIVALDVHLRSLKKFEGENDWYGILEVSTWADEETIRKQYKKLALQTHPDKNSFVGADSAFNLISDAWNVLSDKNKRILHDQRRHMSSLRVLQNNSQVSVDNTSSSSMPSMNGFCRQNTGPASPPNVPPPNIPKLSTFWTVCISCRMNFEYPRQYVNQYMICPECHKPFKAEEVPPPPTSSHTYQPKSMDTNTSRGRTACPGEGMAGTGVASGSRNHHNPMQQRCSFQGSAGGAHTFSHSVQQTHGTVSGSSGSSIPRKAAATKEKEAAKKRYKKVAPQSTSSGLDGDSSSQNKAKMKARSTDRASGAKRRKETSNCPVSAGSSFIKEMEKLDMRNLLINKMKLQLRDKLEEFNRKKADMENGRKMQTSQRTNKAATCSTAVDAKKMKRTQRSSSVHPEEDNGKKLTSERKRAEKRKHAGSEEMGSWEWKKPEIRLFYTRRSRREQEPSPDEMLVPDADFYAFGDHSGNSFQKDQVWATYDEEDGMPRYYALIQTVHSRRPFKVTFAFLKADNPDEFGASDWLSCGFSKTCGDFKPGASEDADELNKFSHLVACQKGPGRRIIRILPRKGDIWALYQNWSADWDELVPDETMYKYDLVQVLDSYSPSEGLSVMPIEKVPGFVSVFKPLSDPAKSRRIPEEEMTRFSHQVPFHILTGEEAHNSPKGCYELDPGSTPKELLQERAYMMLRMSGGGEGSDYGSSEAGNDEHEHEELGHHHRVHHQEHPGVVHGDGDDDLKAEGRAEEHVKDHINAAQGTSHLQIGMLLKKHIHRKVDPHKYSYEMFQQHTYMQISVQIQVKLKAFDLANMTVCEFILMLKVKPLSDPAKSRRIPTEEMMRFSHQVPFHIQDSPKLISHFLWVADVQFCFCFVGQAEEHVEDRINAAQIWTQPASSIRSCMHAFMHCIHARRLQSSNLARQCMAKQVEERAYMMLQMNVGGEGSDYGSSEAGNDEHEHEEELEHHHRVHHEEHPGGVHGDGDDDLKVDGEGYLRG</sequence>
<feature type="region of interest" description="Disordered" evidence="1">
    <location>
        <begin position="984"/>
        <end position="1036"/>
    </location>
</feature>
<dbReference type="EnsemblPlants" id="EMT09916">
    <property type="protein sequence ID" value="EMT09916"/>
    <property type="gene ID" value="F775_12443"/>
</dbReference>
<feature type="compositionally biased region" description="Polar residues" evidence="1">
    <location>
        <begin position="410"/>
        <end position="425"/>
    </location>
</feature>
<feature type="region of interest" description="Disordered" evidence="1">
    <location>
        <begin position="405"/>
        <end position="468"/>
    </location>
</feature>
<evidence type="ECO:0000256" key="1">
    <source>
        <dbReference type="SAM" id="MobiDB-lite"/>
    </source>
</evidence>
<dbReference type="InterPro" id="IPR001623">
    <property type="entry name" value="DnaJ_domain"/>
</dbReference>
<dbReference type="InterPro" id="IPR056988">
    <property type="entry name" value="Zn_ribbon_pln"/>
</dbReference>
<name>M8B7E2_AEGTA</name>
<dbReference type="InterPro" id="IPR036869">
    <property type="entry name" value="J_dom_sf"/>
</dbReference>
<dbReference type="PRINTS" id="PR00625">
    <property type="entry name" value="JDOMAIN"/>
</dbReference>
<dbReference type="PANTHER" id="PTHR44137">
    <property type="entry name" value="BNAC03G44070D PROTEIN"/>
    <property type="match status" value="1"/>
</dbReference>
<dbReference type="Pfam" id="PF11926">
    <property type="entry name" value="DUF3444"/>
    <property type="match status" value="1"/>
</dbReference>
<accession>M8B7E2</accession>
<dbReference type="InterPro" id="IPR024593">
    <property type="entry name" value="DUF3444"/>
</dbReference>
<evidence type="ECO:0000313" key="2">
    <source>
        <dbReference type="EnsemblPlants" id="EMT09916"/>
    </source>
</evidence>
<dbReference type="SMART" id="SM00271">
    <property type="entry name" value="DnaJ"/>
    <property type="match status" value="1"/>
</dbReference>
<feature type="compositionally biased region" description="Basic and acidic residues" evidence="1">
    <location>
        <begin position="994"/>
        <end position="1016"/>
    </location>
</feature>
<feature type="compositionally biased region" description="Basic and acidic residues" evidence="1">
    <location>
        <begin position="1025"/>
        <end position="1036"/>
    </location>
</feature>
<organism evidence="2">
    <name type="scientific">Aegilops tauschii</name>
    <name type="common">Tausch's goatgrass</name>
    <name type="synonym">Aegilops squarrosa</name>
    <dbReference type="NCBI Taxonomy" id="37682"/>
    <lineage>
        <taxon>Eukaryota</taxon>
        <taxon>Viridiplantae</taxon>
        <taxon>Streptophyta</taxon>
        <taxon>Embryophyta</taxon>
        <taxon>Tracheophyta</taxon>
        <taxon>Spermatophyta</taxon>
        <taxon>Magnoliopsida</taxon>
        <taxon>Liliopsida</taxon>
        <taxon>Poales</taxon>
        <taxon>Poaceae</taxon>
        <taxon>BOP clade</taxon>
        <taxon>Pooideae</taxon>
        <taxon>Triticodae</taxon>
        <taxon>Triticeae</taxon>
        <taxon>Triticinae</taxon>
        <taxon>Aegilops</taxon>
    </lineage>
</organism>
<dbReference type="GO" id="GO:0005783">
    <property type="term" value="C:endoplasmic reticulum"/>
    <property type="evidence" value="ECO:0007669"/>
    <property type="project" value="UniProtKB-ARBA"/>
</dbReference>
<feature type="compositionally biased region" description="Polar residues" evidence="1">
    <location>
        <begin position="256"/>
        <end position="274"/>
    </location>
</feature>
<protein>
    <submittedName>
        <fullName evidence="2">Chaperone protein dnaJ</fullName>
    </submittedName>
</protein>
<dbReference type="PANTHER" id="PTHR44137:SF9">
    <property type="entry name" value="OS01G0923800 PROTEIN"/>
    <property type="match status" value="1"/>
</dbReference>
<dbReference type="SUPFAM" id="SSF46565">
    <property type="entry name" value="Chaperone J-domain"/>
    <property type="match status" value="1"/>
</dbReference>
<dbReference type="Pfam" id="PF23551">
    <property type="entry name" value="Zn_ribbon_20"/>
    <property type="match status" value="1"/>
</dbReference>
<dbReference type="PROSITE" id="PS50076">
    <property type="entry name" value="DNAJ_2"/>
    <property type="match status" value="1"/>
</dbReference>
<feature type="compositionally biased region" description="Polar residues" evidence="1">
    <location>
        <begin position="282"/>
        <end position="293"/>
    </location>
</feature>
<dbReference type="Pfam" id="PF00226">
    <property type="entry name" value="DnaJ"/>
    <property type="match status" value="1"/>
</dbReference>
<feature type="region of interest" description="Disordered" evidence="1">
    <location>
        <begin position="216"/>
        <end position="365"/>
    </location>
</feature>